<feature type="binding site" evidence="12">
    <location>
        <position position="320"/>
    </location>
    <ligand>
        <name>UDP-N-acetyl-alpha-D-glucosamine</name>
        <dbReference type="ChEBI" id="CHEBI:57705"/>
    </ligand>
</feature>
<dbReference type="GO" id="GO:0009252">
    <property type="term" value="P:peptidoglycan biosynthetic process"/>
    <property type="evidence" value="ECO:0007669"/>
    <property type="project" value="UniProtKB-UniRule"/>
</dbReference>
<dbReference type="AlphaFoldDB" id="A0A7C9BSS0"/>
<name>A0A7C9BSS0_9BACT</name>
<keyword evidence="5 12" id="KW-0808">Transferase</keyword>
<comment type="caution">
    <text evidence="14">The sequence shown here is derived from an EMBL/GenBank/DDBJ whole genome shotgun (WGS) entry which is preliminary data.</text>
</comment>
<dbReference type="GO" id="GO:0019277">
    <property type="term" value="P:UDP-N-acetylgalactosamine biosynthetic process"/>
    <property type="evidence" value="ECO:0007669"/>
    <property type="project" value="InterPro"/>
</dbReference>
<evidence type="ECO:0000259" key="13">
    <source>
        <dbReference type="Pfam" id="PF00275"/>
    </source>
</evidence>
<feature type="active site" description="Proton donor" evidence="12">
    <location>
        <position position="121"/>
    </location>
</feature>
<protein>
    <recommendedName>
        <fullName evidence="12">UDP-N-acetylglucosamine 1-carboxyvinyltransferase</fullName>
        <ecNumber evidence="12">2.5.1.7</ecNumber>
    </recommendedName>
    <alternativeName>
        <fullName evidence="12">Enoylpyruvate transferase</fullName>
    </alternativeName>
    <alternativeName>
        <fullName evidence="12">UDP-N-acetylglucosamine enolpyruvyl transferase</fullName>
        <shortName evidence="12">EPT</shortName>
    </alternativeName>
</protein>
<evidence type="ECO:0000256" key="2">
    <source>
        <dbReference type="ARBA" id="ARBA00004752"/>
    </source>
</evidence>
<feature type="binding site" evidence="12">
    <location>
        <begin position="22"/>
        <end position="23"/>
    </location>
    <ligand>
        <name>phosphoenolpyruvate</name>
        <dbReference type="ChEBI" id="CHEBI:58702"/>
    </ligand>
</feature>
<organism evidence="14 15">
    <name type="scientific">Salmonirosea aquatica</name>
    <dbReference type="NCBI Taxonomy" id="2654236"/>
    <lineage>
        <taxon>Bacteria</taxon>
        <taxon>Pseudomonadati</taxon>
        <taxon>Bacteroidota</taxon>
        <taxon>Cytophagia</taxon>
        <taxon>Cytophagales</taxon>
        <taxon>Spirosomataceae</taxon>
        <taxon>Salmonirosea</taxon>
    </lineage>
</organism>
<dbReference type="RefSeq" id="WP_152761965.1">
    <property type="nucleotide sequence ID" value="NZ_WHLY01000002.1"/>
</dbReference>
<keyword evidence="15" id="KW-1185">Reference proteome</keyword>
<dbReference type="EC" id="2.5.1.7" evidence="12"/>
<dbReference type="Gene3D" id="3.65.10.10">
    <property type="entry name" value="Enolpyruvate transferase domain"/>
    <property type="match status" value="2"/>
</dbReference>
<keyword evidence="3 12" id="KW-0963">Cytoplasm</keyword>
<dbReference type="HAMAP" id="MF_00111">
    <property type="entry name" value="MurA"/>
    <property type="match status" value="1"/>
</dbReference>
<evidence type="ECO:0000313" key="15">
    <source>
        <dbReference type="Proteomes" id="UP000479293"/>
    </source>
</evidence>
<comment type="similarity">
    <text evidence="10 12">Belongs to the EPSP synthase family. MurA subfamily.</text>
</comment>
<keyword evidence="6 12" id="KW-0133">Cell shape</keyword>
<dbReference type="InterPro" id="IPR013792">
    <property type="entry name" value="RNA3'P_cycl/enolpyr_Trfase_a/b"/>
</dbReference>
<evidence type="ECO:0000256" key="9">
    <source>
        <dbReference type="ARBA" id="ARBA00023316"/>
    </source>
</evidence>
<dbReference type="InterPro" id="IPR001986">
    <property type="entry name" value="Enolpyruvate_Tfrase_dom"/>
</dbReference>
<evidence type="ECO:0000313" key="14">
    <source>
        <dbReference type="EMBL" id="MPR35159.1"/>
    </source>
</evidence>
<dbReference type="GO" id="GO:0008760">
    <property type="term" value="F:UDP-N-acetylglucosamine 1-carboxyvinyltransferase activity"/>
    <property type="evidence" value="ECO:0007669"/>
    <property type="project" value="UniProtKB-UniRule"/>
</dbReference>
<evidence type="ECO:0000256" key="11">
    <source>
        <dbReference type="ARBA" id="ARBA00047527"/>
    </source>
</evidence>
<dbReference type="InterPro" id="IPR036968">
    <property type="entry name" value="Enolpyruvate_Tfrase_sf"/>
</dbReference>
<feature type="binding site" evidence="12">
    <location>
        <position position="97"/>
    </location>
    <ligand>
        <name>UDP-N-acetyl-alpha-D-glucosamine</name>
        <dbReference type="ChEBI" id="CHEBI:57705"/>
    </ligand>
</feature>
<gene>
    <name evidence="12 14" type="primary">murA</name>
    <name evidence="14" type="ORF">GBK04_17845</name>
</gene>
<dbReference type="Pfam" id="PF00275">
    <property type="entry name" value="EPSP_synthase"/>
    <property type="match status" value="1"/>
</dbReference>
<comment type="caution">
    <text evidence="12">Lacks conserved residue(s) required for the propagation of feature annotation.</text>
</comment>
<dbReference type="NCBIfam" id="NF006873">
    <property type="entry name" value="PRK09369.1"/>
    <property type="match status" value="1"/>
</dbReference>
<evidence type="ECO:0000256" key="4">
    <source>
        <dbReference type="ARBA" id="ARBA00022618"/>
    </source>
</evidence>
<dbReference type="Proteomes" id="UP000479293">
    <property type="component" value="Unassembled WGS sequence"/>
</dbReference>
<evidence type="ECO:0000256" key="12">
    <source>
        <dbReference type="HAMAP-Rule" id="MF_00111"/>
    </source>
</evidence>
<evidence type="ECO:0000256" key="8">
    <source>
        <dbReference type="ARBA" id="ARBA00023306"/>
    </source>
</evidence>
<evidence type="ECO:0000256" key="3">
    <source>
        <dbReference type="ARBA" id="ARBA00022490"/>
    </source>
</evidence>
<evidence type="ECO:0000256" key="5">
    <source>
        <dbReference type="ARBA" id="ARBA00022679"/>
    </source>
</evidence>
<dbReference type="PANTHER" id="PTHR43783:SF1">
    <property type="entry name" value="UDP-N-ACETYLGLUCOSAMINE 1-CARBOXYVINYLTRANSFERASE"/>
    <property type="match status" value="1"/>
</dbReference>
<dbReference type="SUPFAM" id="SSF55205">
    <property type="entry name" value="EPT/RTPC-like"/>
    <property type="match status" value="1"/>
</dbReference>
<dbReference type="NCBIfam" id="TIGR01072">
    <property type="entry name" value="murA"/>
    <property type="match status" value="1"/>
</dbReference>
<keyword evidence="4 12" id="KW-0132">Cell division</keyword>
<sequence length="435" mass="47707">MASFKITGGRHLKGEIIPQGAKNEALQILCAVLLTPEPVTIHNIPSIRDVNQLIDLLGDLGVRRTLLSDSSIRFEASDVNTDYMESESFKQKAAALRGSVMLLGPMLARFRKGRIPRPGGDKIGRRRLDTHFLGFEKLGAEFSYTQEDGGFYRVDAKNLKGTYMLLDEASVTGTANLLMAAVMAEGTTTIYNAACEPYLQQLCLMLNRMGAKISGVGSNLLTIEGVDKLHGTEHTMLPDMIEIGSFIGLAAMTQSEITIKNCQVPMLGVIPDVFRRLGIELEIRGDDIFVPAQDHYRIDSYLDGSTLTVADAPWPGFTPDLLSIVLVTATQAQGTVLIHQKMFESRLFFVDKLIEMGAQIILCDPHRATVIGLNRETQLRGIRMTSPDIRAGVALLIAALSGRGVSIIDNIEQIDRGYQHIDTRLNAIGAEIIRL</sequence>
<comment type="catalytic activity">
    <reaction evidence="11 12">
        <text>phosphoenolpyruvate + UDP-N-acetyl-alpha-D-glucosamine = UDP-N-acetyl-3-O-(1-carboxyvinyl)-alpha-D-glucosamine + phosphate</text>
        <dbReference type="Rhea" id="RHEA:18681"/>
        <dbReference type="ChEBI" id="CHEBI:43474"/>
        <dbReference type="ChEBI" id="CHEBI:57705"/>
        <dbReference type="ChEBI" id="CHEBI:58702"/>
        <dbReference type="ChEBI" id="CHEBI:68483"/>
        <dbReference type="EC" id="2.5.1.7"/>
    </reaction>
</comment>
<dbReference type="CDD" id="cd01555">
    <property type="entry name" value="UdpNAET"/>
    <property type="match status" value="1"/>
</dbReference>
<dbReference type="PANTHER" id="PTHR43783">
    <property type="entry name" value="UDP-N-ACETYLGLUCOSAMINE 1-CARBOXYVINYLTRANSFERASE"/>
    <property type="match status" value="1"/>
</dbReference>
<comment type="function">
    <text evidence="12">Cell wall formation. Adds enolpyruvyl to UDP-N-acetylglucosamine.</text>
</comment>
<keyword evidence="9 12" id="KW-0961">Cell wall biogenesis/degradation</keyword>
<dbReference type="GO" id="GO:0005737">
    <property type="term" value="C:cytoplasm"/>
    <property type="evidence" value="ECO:0007669"/>
    <property type="project" value="UniProtKB-SubCell"/>
</dbReference>
<evidence type="ECO:0000256" key="7">
    <source>
        <dbReference type="ARBA" id="ARBA00022984"/>
    </source>
</evidence>
<keyword evidence="8 12" id="KW-0131">Cell cycle</keyword>
<dbReference type="GO" id="GO:0008360">
    <property type="term" value="P:regulation of cell shape"/>
    <property type="evidence" value="ECO:0007669"/>
    <property type="project" value="UniProtKB-KW"/>
</dbReference>
<proteinExistence type="inferred from homology"/>
<feature type="binding site" evidence="12">
    <location>
        <position position="342"/>
    </location>
    <ligand>
        <name>UDP-N-acetyl-alpha-D-glucosamine</name>
        <dbReference type="ChEBI" id="CHEBI:57705"/>
    </ligand>
</feature>
<keyword evidence="7 12" id="KW-0573">Peptidoglycan synthesis</keyword>
<dbReference type="EMBL" id="WHLY01000002">
    <property type="protein sequence ID" value="MPR35159.1"/>
    <property type="molecule type" value="Genomic_DNA"/>
</dbReference>
<reference evidence="14 15" key="1">
    <citation type="submission" date="2019-10" db="EMBL/GenBank/DDBJ databases">
        <title>Draft Genome Sequence of Cytophagaceae sp. SJW1-29.</title>
        <authorList>
            <person name="Choi A."/>
        </authorList>
    </citation>
    <scope>NUCLEOTIDE SEQUENCE [LARGE SCALE GENOMIC DNA]</scope>
    <source>
        <strain evidence="14 15">SJW1-29</strain>
    </source>
</reference>
<dbReference type="GO" id="GO:0071555">
    <property type="term" value="P:cell wall organization"/>
    <property type="evidence" value="ECO:0007669"/>
    <property type="project" value="UniProtKB-KW"/>
</dbReference>
<comment type="subcellular location">
    <subcellularLocation>
        <location evidence="1 12">Cytoplasm</location>
    </subcellularLocation>
</comment>
<feature type="domain" description="Enolpyruvate transferase" evidence="13">
    <location>
        <begin position="7"/>
        <end position="422"/>
    </location>
</feature>
<evidence type="ECO:0000256" key="1">
    <source>
        <dbReference type="ARBA" id="ARBA00004496"/>
    </source>
</evidence>
<accession>A0A7C9BSS0</accession>
<dbReference type="InterPro" id="IPR050068">
    <property type="entry name" value="MurA_subfamily"/>
</dbReference>
<dbReference type="UniPathway" id="UPA00219"/>
<comment type="pathway">
    <text evidence="2 12">Cell wall biogenesis; peptidoglycan biosynthesis.</text>
</comment>
<evidence type="ECO:0000256" key="6">
    <source>
        <dbReference type="ARBA" id="ARBA00022960"/>
    </source>
</evidence>
<dbReference type="InterPro" id="IPR005750">
    <property type="entry name" value="UDP_GlcNAc_COvinyl_MurA"/>
</dbReference>
<evidence type="ECO:0000256" key="10">
    <source>
        <dbReference type="ARBA" id="ARBA00038367"/>
    </source>
</evidence>
<dbReference type="GO" id="GO:0051301">
    <property type="term" value="P:cell division"/>
    <property type="evidence" value="ECO:0007669"/>
    <property type="project" value="UniProtKB-KW"/>
</dbReference>